<feature type="region of interest" description="Disordered" evidence="1">
    <location>
        <begin position="379"/>
        <end position="402"/>
    </location>
</feature>
<protein>
    <submittedName>
        <fullName evidence="3">Uncharacterized protein</fullName>
    </submittedName>
</protein>
<feature type="compositionally biased region" description="Low complexity" evidence="1">
    <location>
        <begin position="390"/>
        <end position="402"/>
    </location>
</feature>
<sequence length="402" mass="41907">MSRSLLGLPLAGLLAFSLVACESKDTPPTPAPEKVDEAKAKAPEPKPEAKAEAKPEEAPKPEAEAKAVAPKDEEPKEADTKAKTEPKGETKPAADVAAKTSVPSAPHGILPKGAADKLVKAGGRPVVRLLAAGGEPRSAASYALVKGTSKPLRMGMDLEMSMSAPGMNMPPMKMPRMIMTFDFSAGDKKGSDWPIEGTLKDVGVESLAPGQAKITEALKPQLAPLKGLGMRYFVDEKGRVHDVTMSIPSAVPQAAQQMMTGMTQSIESMTAPLPDEAVGNGAKWEVIGRLSANGADLLQVSTFTLKERKGDVLTLDVAVKQLAANDKVSPPGMPPGTTARLVAFESKGSGTSVLDTKDVAPTGGSMSVKSAMTLEVQLSAGGKTEKQKTSVDTTVTVSYSRK</sequence>
<feature type="compositionally biased region" description="Basic and acidic residues" evidence="1">
    <location>
        <begin position="33"/>
        <end position="92"/>
    </location>
</feature>
<feature type="region of interest" description="Disordered" evidence="1">
    <location>
        <begin position="23"/>
        <end position="111"/>
    </location>
</feature>
<dbReference type="PROSITE" id="PS51257">
    <property type="entry name" value="PROKAR_LIPOPROTEIN"/>
    <property type="match status" value="1"/>
</dbReference>
<dbReference type="Proteomes" id="UP000440224">
    <property type="component" value="Unassembled WGS sequence"/>
</dbReference>
<dbReference type="EMBL" id="WJIE01000010">
    <property type="protein sequence ID" value="MRG96037.1"/>
    <property type="molecule type" value="Genomic_DNA"/>
</dbReference>
<dbReference type="RefSeq" id="WP_153822850.1">
    <property type="nucleotide sequence ID" value="NZ_WJIE01000010.1"/>
</dbReference>
<dbReference type="AlphaFoldDB" id="A0A6N7PWZ0"/>
<keyword evidence="4" id="KW-1185">Reference proteome</keyword>
<evidence type="ECO:0000313" key="4">
    <source>
        <dbReference type="Proteomes" id="UP000440224"/>
    </source>
</evidence>
<evidence type="ECO:0000256" key="1">
    <source>
        <dbReference type="SAM" id="MobiDB-lite"/>
    </source>
</evidence>
<feature type="chain" id="PRO_5026798892" evidence="2">
    <location>
        <begin position="21"/>
        <end position="402"/>
    </location>
</feature>
<accession>A0A6N7PWZ0</accession>
<keyword evidence="2" id="KW-0732">Signal</keyword>
<name>A0A6N7PWZ0_9BACT</name>
<organism evidence="3 4">
    <name type="scientific">Polyangium spumosum</name>
    <dbReference type="NCBI Taxonomy" id="889282"/>
    <lineage>
        <taxon>Bacteria</taxon>
        <taxon>Pseudomonadati</taxon>
        <taxon>Myxococcota</taxon>
        <taxon>Polyangia</taxon>
        <taxon>Polyangiales</taxon>
        <taxon>Polyangiaceae</taxon>
        <taxon>Polyangium</taxon>
    </lineage>
</organism>
<evidence type="ECO:0000313" key="3">
    <source>
        <dbReference type="EMBL" id="MRG96037.1"/>
    </source>
</evidence>
<gene>
    <name evidence="3" type="ORF">GF068_29570</name>
</gene>
<evidence type="ECO:0000256" key="2">
    <source>
        <dbReference type="SAM" id="SignalP"/>
    </source>
</evidence>
<proteinExistence type="predicted"/>
<feature type="signal peptide" evidence="2">
    <location>
        <begin position="1"/>
        <end position="20"/>
    </location>
</feature>
<reference evidence="3 4" key="1">
    <citation type="submission" date="2019-10" db="EMBL/GenBank/DDBJ databases">
        <title>A soil myxobacterium in the family Polyangiaceae.</title>
        <authorList>
            <person name="Li Y."/>
            <person name="Wang J."/>
        </authorList>
    </citation>
    <scope>NUCLEOTIDE SEQUENCE [LARGE SCALE GENOMIC DNA]</scope>
    <source>
        <strain evidence="3 4">DSM 14734</strain>
    </source>
</reference>
<dbReference type="OrthoDB" id="4566419at2"/>
<comment type="caution">
    <text evidence="3">The sequence shown here is derived from an EMBL/GenBank/DDBJ whole genome shotgun (WGS) entry which is preliminary data.</text>
</comment>